<keyword evidence="5" id="KW-0449">Lipoprotein</keyword>
<dbReference type="Pfam" id="PF01547">
    <property type="entry name" value="SBP_bac_1"/>
    <property type="match status" value="1"/>
</dbReference>
<evidence type="ECO:0000256" key="3">
    <source>
        <dbReference type="ARBA" id="ARBA00023136"/>
    </source>
</evidence>
<keyword evidence="1" id="KW-1003">Cell membrane</keyword>
<keyword evidence="2" id="KW-0732">Signal</keyword>
<keyword evidence="3" id="KW-0472">Membrane</keyword>
<accession>A0A1I2A8L3</accession>
<dbReference type="Gene3D" id="3.40.190.10">
    <property type="entry name" value="Periplasmic binding protein-like II"/>
    <property type="match status" value="2"/>
</dbReference>
<dbReference type="PANTHER" id="PTHR43649:SF33">
    <property type="entry name" value="POLYGALACTURONAN_RHAMNOGALACTURONAN-BINDING PROTEIN YTCQ"/>
    <property type="match status" value="1"/>
</dbReference>
<keyword evidence="7" id="KW-1185">Reference proteome</keyword>
<keyword evidence="4" id="KW-0564">Palmitate</keyword>
<dbReference type="Proteomes" id="UP000183410">
    <property type="component" value="Unassembled WGS sequence"/>
</dbReference>
<dbReference type="InterPro" id="IPR006059">
    <property type="entry name" value="SBP"/>
</dbReference>
<dbReference type="InterPro" id="IPR050490">
    <property type="entry name" value="Bact_solute-bd_prot1"/>
</dbReference>
<evidence type="ECO:0000313" key="6">
    <source>
        <dbReference type="EMBL" id="SFE40405.1"/>
    </source>
</evidence>
<evidence type="ECO:0000256" key="1">
    <source>
        <dbReference type="ARBA" id="ARBA00022475"/>
    </source>
</evidence>
<protein>
    <submittedName>
        <fullName evidence="6">Putative aldouronate transport system substrate-binding protein</fullName>
    </submittedName>
</protein>
<organism evidence="6 7">
    <name type="scientific">Paenibacillus algorifonticola</name>
    <dbReference type="NCBI Taxonomy" id="684063"/>
    <lineage>
        <taxon>Bacteria</taxon>
        <taxon>Bacillati</taxon>
        <taxon>Bacillota</taxon>
        <taxon>Bacilli</taxon>
        <taxon>Bacillales</taxon>
        <taxon>Paenibacillaceae</taxon>
        <taxon>Paenibacillus</taxon>
    </lineage>
</organism>
<dbReference type="SUPFAM" id="SSF53850">
    <property type="entry name" value="Periplasmic binding protein-like II"/>
    <property type="match status" value="1"/>
</dbReference>
<dbReference type="EMBL" id="FONN01000002">
    <property type="protein sequence ID" value="SFE40405.1"/>
    <property type="molecule type" value="Genomic_DNA"/>
</dbReference>
<dbReference type="AlphaFoldDB" id="A0A1I2A8L3"/>
<name>A0A1I2A8L3_9BACL</name>
<reference evidence="7" key="1">
    <citation type="submission" date="2016-10" db="EMBL/GenBank/DDBJ databases">
        <authorList>
            <person name="Varghese N."/>
            <person name="Submissions S."/>
        </authorList>
    </citation>
    <scope>NUCLEOTIDE SEQUENCE [LARGE SCALE GENOMIC DNA]</scope>
    <source>
        <strain evidence="7">CGMCC 1.10223</strain>
    </source>
</reference>
<dbReference type="PANTHER" id="PTHR43649">
    <property type="entry name" value="ARABINOSE-BINDING PROTEIN-RELATED"/>
    <property type="match status" value="1"/>
</dbReference>
<evidence type="ECO:0000256" key="5">
    <source>
        <dbReference type="ARBA" id="ARBA00023288"/>
    </source>
</evidence>
<proteinExistence type="predicted"/>
<evidence type="ECO:0000313" key="7">
    <source>
        <dbReference type="Proteomes" id="UP000183410"/>
    </source>
</evidence>
<evidence type="ECO:0000256" key="2">
    <source>
        <dbReference type="ARBA" id="ARBA00022729"/>
    </source>
</evidence>
<sequence>MFTGIASHSENRGFTTIFHLIFEVEFCLLSDFLSSCHTWLISKSGVVSERLGKLTSAGGANRTKRGCEQMKRSKSKMAVRKWMAGTFTLTVLVTGCSNGGGETPSASSSSSSNAGAAASSLKVEIFDRGNTPQGYTITDSYLTRYVIDNFSKPNNIDVQFVPIPRSEEIAKLNVLMASGDDVPDIVFTYDQATFERYAEQGGLTDLTDLLNEHGQNLKTFLGDDTLEYGQVEGKQFAIPGKRTITARYSSWIRQDWLDALGMPMPATTDELYETLKAFKEKDPGETGGSVIPLGMTIEPGQLEPLLWSFVQPQNSLTTDEQLANRDYLPVLPGFKEGLRFMNKLYNEGLMSKDFGLDQDKKQLTQDIQSGKIGMFSDDYDNIYYNDAAYENLQANNPKAVLSPIDTYTNAEGLHAKPEYASNGLYIMIPKSSKHAAEAIKYLDWMSSTNVLIDMQNGVVGENYELKDGIPVVLENASQEAKDRIYNLGDIVIVANGRIAGDDEKNKEAFIYGMPTKYQEGVRQSMEFADTDTIAPVKFARPIESKTKYGTSLESKLDEMIVKTTMAAPDKFDSTFDTALEDYMSRGGKEVMDERTKAYTETK</sequence>
<evidence type="ECO:0000256" key="4">
    <source>
        <dbReference type="ARBA" id="ARBA00023139"/>
    </source>
</evidence>
<gene>
    <name evidence="6" type="ORF">SAMN04487969_102362</name>
</gene>